<dbReference type="EMBL" id="JBBMES010000005">
    <property type="protein sequence ID" value="MEQ2534770.1"/>
    <property type="molecule type" value="Genomic_DNA"/>
</dbReference>
<feature type="domain" description="Cysteine-rich VLP" evidence="1">
    <location>
        <begin position="9"/>
        <end position="64"/>
    </location>
</feature>
<name>A0ABV1GMN2_9FIRM</name>
<organism evidence="2 3">
    <name type="scientific">Lachnospira intestinalis</name>
    <dbReference type="NCBI Taxonomy" id="3133158"/>
    <lineage>
        <taxon>Bacteria</taxon>
        <taxon>Bacillati</taxon>
        <taxon>Bacillota</taxon>
        <taxon>Clostridia</taxon>
        <taxon>Lachnospirales</taxon>
        <taxon>Lachnospiraceae</taxon>
        <taxon>Lachnospira</taxon>
    </lineage>
</organism>
<reference evidence="2 3" key="1">
    <citation type="submission" date="2024-03" db="EMBL/GenBank/DDBJ databases">
        <title>Human intestinal bacterial collection.</title>
        <authorList>
            <person name="Pauvert C."/>
            <person name="Hitch T.C.A."/>
            <person name="Clavel T."/>
        </authorList>
    </citation>
    <scope>NUCLEOTIDE SEQUENCE [LARGE SCALE GENOMIC DNA]</scope>
    <source>
        <strain evidence="2 3">CLA-JM-H10</strain>
    </source>
</reference>
<accession>A0ABV1GMN2</accession>
<keyword evidence="3" id="KW-1185">Reference proteome</keyword>
<dbReference type="Pfam" id="PF14194">
    <property type="entry name" value="Cys_rich_VLP"/>
    <property type="match status" value="1"/>
</dbReference>
<dbReference type="InterPro" id="IPR025973">
    <property type="entry name" value="Cys_rich_VLP_dom"/>
</dbReference>
<proteinExistence type="predicted"/>
<comment type="caution">
    <text evidence="2">The sequence shown here is derived from an EMBL/GenBank/DDBJ whole genome shotgun (WGS) entry which is preliminary data.</text>
</comment>
<evidence type="ECO:0000313" key="2">
    <source>
        <dbReference type="EMBL" id="MEQ2534770.1"/>
    </source>
</evidence>
<evidence type="ECO:0000259" key="1">
    <source>
        <dbReference type="Pfam" id="PF14194"/>
    </source>
</evidence>
<evidence type="ECO:0000313" key="3">
    <source>
        <dbReference type="Proteomes" id="UP001480973"/>
    </source>
</evidence>
<gene>
    <name evidence="2" type="ORF">WMO38_06525</name>
</gene>
<sequence>MVQMLPQMTGRQRYRANALIKKLCANYDDGNCLLLDEGEGCVCVQSISYSLLCRYFRNAVLPADPALEAAILGTHPDRCVFCGAPIIKRGNRKKYCEKCAGIAYKRQQAEYARKRRTESKNRG</sequence>
<protein>
    <submittedName>
        <fullName evidence="2">Cysteine-rich VLP domain-containing protein</fullName>
    </submittedName>
</protein>
<dbReference type="Proteomes" id="UP001480973">
    <property type="component" value="Unassembled WGS sequence"/>
</dbReference>